<dbReference type="InterPro" id="IPR036910">
    <property type="entry name" value="HMG_box_dom_sf"/>
</dbReference>
<keyword evidence="1" id="KW-0539">Nucleus</keyword>
<organism evidence="4 5">
    <name type="scientific">Pochonia chlamydosporia 170</name>
    <dbReference type="NCBI Taxonomy" id="1380566"/>
    <lineage>
        <taxon>Eukaryota</taxon>
        <taxon>Fungi</taxon>
        <taxon>Dikarya</taxon>
        <taxon>Ascomycota</taxon>
        <taxon>Pezizomycotina</taxon>
        <taxon>Sordariomycetes</taxon>
        <taxon>Hypocreomycetidae</taxon>
        <taxon>Hypocreales</taxon>
        <taxon>Clavicipitaceae</taxon>
        <taxon>Pochonia</taxon>
    </lineage>
</organism>
<sequence length="313" mass="34934">MLTAIGRAAARRVLLPSRTASSKLTQLPRGSVVFRLPNASTVFAAARPLSVSAWLREPTKTASTGKTKKTTATKKKTTTTKKKTTATKKKAKKVAAPKKKAKKVLSPEEQDKADLRLLKKMALLKGPALLPDSAWSVFVSNNIATGQGKLTDQIKDVSAKFSGLSVSEKEALESTAQSNKNANKTTREKWVTDYPVEAIYMANIARRRIARKLDKSRLYLIHDERLPKRARTPYILFIMSRYSHVHSQSADARPQDTFRAMSEEWKALSESEKQPFKEASTLEVQQTQVQLKELKEKAKAYWKAQGISSTQVF</sequence>
<evidence type="ECO:0000313" key="4">
    <source>
        <dbReference type="EMBL" id="OAQ63289.1"/>
    </source>
</evidence>
<dbReference type="CDD" id="cd00084">
    <property type="entry name" value="HMG-box_SF"/>
    <property type="match status" value="1"/>
</dbReference>
<protein>
    <submittedName>
        <fullName evidence="4">HMG box protein</fullName>
    </submittedName>
</protein>
<dbReference type="RefSeq" id="XP_018140869.1">
    <property type="nucleotide sequence ID" value="XM_018287740.1"/>
</dbReference>
<dbReference type="Proteomes" id="UP000078397">
    <property type="component" value="Unassembled WGS sequence"/>
</dbReference>
<dbReference type="STRING" id="1380566.A0A179FDU3"/>
<dbReference type="GeneID" id="28851734"/>
<dbReference type="Gene3D" id="1.10.30.10">
    <property type="entry name" value="High mobility group box domain"/>
    <property type="match status" value="1"/>
</dbReference>
<dbReference type="GO" id="GO:0005634">
    <property type="term" value="C:nucleus"/>
    <property type="evidence" value="ECO:0007669"/>
    <property type="project" value="UniProtKB-UniRule"/>
</dbReference>
<keyword evidence="5" id="KW-1185">Reference proteome</keyword>
<feature type="compositionally biased region" description="Basic residues" evidence="2">
    <location>
        <begin position="66"/>
        <end position="90"/>
    </location>
</feature>
<evidence type="ECO:0000259" key="3">
    <source>
        <dbReference type="PROSITE" id="PS50118"/>
    </source>
</evidence>
<gene>
    <name evidence="4" type="ORF">VFPPC_09156</name>
</gene>
<feature type="DNA-binding region" description="HMG box" evidence="1">
    <location>
        <begin position="227"/>
        <end position="295"/>
    </location>
</feature>
<name>A0A179FDU3_METCM</name>
<feature type="domain" description="HMG box" evidence="3">
    <location>
        <begin position="227"/>
        <end position="295"/>
    </location>
</feature>
<dbReference type="KEGG" id="pchm:VFPPC_09156"/>
<proteinExistence type="predicted"/>
<dbReference type="PROSITE" id="PS50118">
    <property type="entry name" value="HMG_BOX_2"/>
    <property type="match status" value="1"/>
</dbReference>
<dbReference type="EMBL" id="LSBJ02000006">
    <property type="protein sequence ID" value="OAQ63289.1"/>
    <property type="molecule type" value="Genomic_DNA"/>
</dbReference>
<reference evidence="4 5" key="1">
    <citation type="journal article" date="2016" name="PLoS Pathog.">
        <title>Biosynthesis of antibiotic leucinostatins in bio-control fungus Purpureocillium lilacinum and their inhibition on phytophthora revealed by genome mining.</title>
        <authorList>
            <person name="Wang G."/>
            <person name="Liu Z."/>
            <person name="Lin R."/>
            <person name="Li E."/>
            <person name="Mao Z."/>
            <person name="Ling J."/>
            <person name="Yang Y."/>
            <person name="Yin W.B."/>
            <person name="Xie B."/>
        </authorList>
    </citation>
    <scope>NUCLEOTIDE SEQUENCE [LARGE SCALE GENOMIC DNA]</scope>
    <source>
        <strain evidence="4">170</strain>
    </source>
</reference>
<accession>A0A179FDU3</accession>
<dbReference type="SMART" id="SM00398">
    <property type="entry name" value="HMG"/>
    <property type="match status" value="1"/>
</dbReference>
<evidence type="ECO:0000256" key="1">
    <source>
        <dbReference type="PROSITE-ProRule" id="PRU00267"/>
    </source>
</evidence>
<dbReference type="SUPFAM" id="SSF47095">
    <property type="entry name" value="HMG-box"/>
    <property type="match status" value="1"/>
</dbReference>
<keyword evidence="1" id="KW-0238">DNA-binding</keyword>
<comment type="caution">
    <text evidence="4">The sequence shown here is derived from an EMBL/GenBank/DDBJ whole genome shotgun (WGS) entry which is preliminary data.</text>
</comment>
<dbReference type="Pfam" id="PF00505">
    <property type="entry name" value="HMG_box"/>
    <property type="match status" value="1"/>
</dbReference>
<evidence type="ECO:0000313" key="5">
    <source>
        <dbReference type="Proteomes" id="UP000078397"/>
    </source>
</evidence>
<dbReference type="AlphaFoldDB" id="A0A179FDU3"/>
<evidence type="ECO:0000256" key="2">
    <source>
        <dbReference type="SAM" id="MobiDB-lite"/>
    </source>
</evidence>
<dbReference type="OrthoDB" id="1919336at2759"/>
<feature type="region of interest" description="Disordered" evidence="2">
    <location>
        <begin position="59"/>
        <end position="90"/>
    </location>
</feature>
<dbReference type="InterPro" id="IPR009071">
    <property type="entry name" value="HMG_box_dom"/>
</dbReference>
<dbReference type="GO" id="GO:0003677">
    <property type="term" value="F:DNA binding"/>
    <property type="evidence" value="ECO:0007669"/>
    <property type="project" value="UniProtKB-UniRule"/>
</dbReference>